<keyword evidence="2" id="KW-1185">Reference proteome</keyword>
<gene>
    <name evidence="1" type="ORF">C4D60_Mb05t22850</name>
</gene>
<evidence type="ECO:0000313" key="1">
    <source>
        <dbReference type="EMBL" id="THU67266.1"/>
    </source>
</evidence>
<protein>
    <submittedName>
        <fullName evidence="1">Uncharacterized protein</fullName>
    </submittedName>
</protein>
<proteinExistence type="predicted"/>
<evidence type="ECO:0000313" key="2">
    <source>
        <dbReference type="Proteomes" id="UP000317650"/>
    </source>
</evidence>
<organism evidence="1 2">
    <name type="scientific">Musa balbisiana</name>
    <name type="common">Banana</name>
    <dbReference type="NCBI Taxonomy" id="52838"/>
    <lineage>
        <taxon>Eukaryota</taxon>
        <taxon>Viridiplantae</taxon>
        <taxon>Streptophyta</taxon>
        <taxon>Embryophyta</taxon>
        <taxon>Tracheophyta</taxon>
        <taxon>Spermatophyta</taxon>
        <taxon>Magnoliopsida</taxon>
        <taxon>Liliopsida</taxon>
        <taxon>Zingiberales</taxon>
        <taxon>Musaceae</taxon>
        <taxon>Musa</taxon>
    </lineage>
</organism>
<name>A0A4S8JY68_MUSBA</name>
<accession>A0A4S8JY68</accession>
<dbReference type="AlphaFoldDB" id="A0A4S8JY68"/>
<reference evidence="1 2" key="1">
    <citation type="journal article" date="2019" name="Nat. Plants">
        <title>Genome sequencing of Musa balbisiana reveals subgenome evolution and function divergence in polyploid bananas.</title>
        <authorList>
            <person name="Yao X."/>
        </authorList>
    </citation>
    <scope>NUCLEOTIDE SEQUENCE [LARGE SCALE GENOMIC DNA]</scope>
    <source>
        <strain evidence="2">cv. DH-PKW</strain>
        <tissue evidence="1">Leaves</tissue>
    </source>
</reference>
<comment type="caution">
    <text evidence="1">The sequence shown here is derived from an EMBL/GenBank/DDBJ whole genome shotgun (WGS) entry which is preliminary data.</text>
</comment>
<dbReference type="Proteomes" id="UP000317650">
    <property type="component" value="Chromosome 5"/>
</dbReference>
<dbReference type="EMBL" id="PYDT01000003">
    <property type="protein sequence ID" value="THU67266.1"/>
    <property type="molecule type" value="Genomic_DNA"/>
</dbReference>
<sequence>MWKKKKGGGERRRSDGCRLIRQTWKKQTCLCSCCNRRTVHLMDEIEFSEIVDGWLCTLVAEPVELAEESNADIEELEFQVPGPLYRLEQISSCCKSSAEPRTGRFMISLRNKTYPINLSSAVLQNMIWSRSVQLAENKAHMDDLRPLSYSREAQDLEKPHLDSGSSIAYHEQRLTFVRAKLWLKTRLKCSGRRLEQET</sequence>